<accession>A0ABP3YCC9</accession>
<keyword evidence="2" id="KW-1185">Reference proteome</keyword>
<organism evidence="1 2">
    <name type="scientific">Algoriphagus jejuensis</name>
    <dbReference type="NCBI Taxonomy" id="419934"/>
    <lineage>
        <taxon>Bacteria</taxon>
        <taxon>Pseudomonadati</taxon>
        <taxon>Bacteroidota</taxon>
        <taxon>Cytophagia</taxon>
        <taxon>Cytophagales</taxon>
        <taxon>Cyclobacteriaceae</taxon>
        <taxon>Algoriphagus</taxon>
    </lineage>
</organism>
<dbReference type="RefSeq" id="WP_343851119.1">
    <property type="nucleotide sequence ID" value="NZ_BAAAFI010000009.1"/>
</dbReference>
<dbReference type="Proteomes" id="UP001500469">
    <property type="component" value="Unassembled WGS sequence"/>
</dbReference>
<dbReference type="InterPro" id="IPR045444">
    <property type="entry name" value="DUF6503"/>
</dbReference>
<evidence type="ECO:0000313" key="2">
    <source>
        <dbReference type="Proteomes" id="UP001500469"/>
    </source>
</evidence>
<protein>
    <recommendedName>
        <fullName evidence="3">Outer membrane lipoprotein-sorting protein</fullName>
    </recommendedName>
</protein>
<dbReference type="Pfam" id="PF20113">
    <property type="entry name" value="DUF6503"/>
    <property type="match status" value="1"/>
</dbReference>
<proteinExistence type="predicted"/>
<name>A0ABP3YCC9_9BACT</name>
<evidence type="ECO:0000313" key="1">
    <source>
        <dbReference type="EMBL" id="GAA0879076.1"/>
    </source>
</evidence>
<dbReference type="EMBL" id="BAAAFI010000009">
    <property type="protein sequence ID" value="GAA0879076.1"/>
    <property type="molecule type" value="Genomic_DNA"/>
</dbReference>
<sequence>MKSLIRLLVGVVLLTQFSCGDNPEKQAHALLQKSMEAHGGADKWEEMSSLKFRKWTKLINEDGSVESEITQQMEFRFKPYFEGKMTWTKDSLVHVVTWDGSLMHYLMGANEVKNPSFLASKKKDLDAAFYAVAQPWKLMDESAKLTYEGQKTLENGKLVEVIRVDYGPGTDVWYFYFDPNSAMLVANEVQTNDHRSLIYNLSFVEADGLRLQGIRESWRVDENGKKVFLRAEYSYTDYVIAD</sequence>
<evidence type="ECO:0008006" key="3">
    <source>
        <dbReference type="Google" id="ProtNLM"/>
    </source>
</evidence>
<comment type="caution">
    <text evidence="1">The sequence shown here is derived from an EMBL/GenBank/DDBJ whole genome shotgun (WGS) entry which is preliminary data.</text>
</comment>
<gene>
    <name evidence="1" type="ORF">GCM10009119_20440</name>
</gene>
<reference evidence="2" key="1">
    <citation type="journal article" date="2019" name="Int. J. Syst. Evol. Microbiol.">
        <title>The Global Catalogue of Microorganisms (GCM) 10K type strain sequencing project: providing services to taxonomists for standard genome sequencing and annotation.</title>
        <authorList>
            <consortium name="The Broad Institute Genomics Platform"/>
            <consortium name="The Broad Institute Genome Sequencing Center for Infectious Disease"/>
            <person name="Wu L."/>
            <person name="Ma J."/>
        </authorList>
    </citation>
    <scope>NUCLEOTIDE SEQUENCE [LARGE SCALE GENOMIC DNA]</scope>
    <source>
        <strain evidence="2">JCM 16112</strain>
    </source>
</reference>